<gene>
    <name evidence="2" type="ORF">RHGRI_005342</name>
</gene>
<dbReference type="Pfam" id="PF13966">
    <property type="entry name" value="zf-RVT"/>
    <property type="match status" value="1"/>
</dbReference>
<dbReference type="InterPro" id="IPR026960">
    <property type="entry name" value="RVT-Znf"/>
</dbReference>
<sequence length="128" mass="14877">MQADSSCVLCHGGQESHFHLFFECPFSALVWLQVREKCEVPPLDWDLASEIQWGVFHCRTKSIQATTFKLCLLTSIYYLWRERNSKIFRQISSDSSSVVNLIMGEINECVCSWRRMVQSSKNSRFCAK</sequence>
<evidence type="ECO:0000259" key="1">
    <source>
        <dbReference type="Pfam" id="PF13966"/>
    </source>
</evidence>
<reference evidence="2" key="1">
    <citation type="submission" date="2020-08" db="EMBL/GenBank/DDBJ databases">
        <title>Plant Genome Project.</title>
        <authorList>
            <person name="Zhang R.-G."/>
        </authorList>
    </citation>
    <scope>NUCLEOTIDE SEQUENCE</scope>
    <source>
        <strain evidence="2">WSP0</strain>
        <tissue evidence="2">Leaf</tissue>
    </source>
</reference>
<dbReference type="PANTHER" id="PTHR33116:SF84">
    <property type="entry name" value="RNA-DIRECTED DNA POLYMERASE"/>
    <property type="match status" value="1"/>
</dbReference>
<organism evidence="2 3">
    <name type="scientific">Rhododendron griersonianum</name>
    <dbReference type="NCBI Taxonomy" id="479676"/>
    <lineage>
        <taxon>Eukaryota</taxon>
        <taxon>Viridiplantae</taxon>
        <taxon>Streptophyta</taxon>
        <taxon>Embryophyta</taxon>
        <taxon>Tracheophyta</taxon>
        <taxon>Spermatophyta</taxon>
        <taxon>Magnoliopsida</taxon>
        <taxon>eudicotyledons</taxon>
        <taxon>Gunneridae</taxon>
        <taxon>Pentapetalae</taxon>
        <taxon>asterids</taxon>
        <taxon>Ericales</taxon>
        <taxon>Ericaceae</taxon>
        <taxon>Ericoideae</taxon>
        <taxon>Rhodoreae</taxon>
        <taxon>Rhododendron</taxon>
    </lineage>
</organism>
<proteinExistence type="predicted"/>
<feature type="domain" description="Reverse transcriptase zinc-binding" evidence="1">
    <location>
        <begin position="1"/>
        <end position="31"/>
    </location>
</feature>
<dbReference type="PANTHER" id="PTHR33116">
    <property type="entry name" value="REVERSE TRANSCRIPTASE ZINC-BINDING DOMAIN-CONTAINING PROTEIN-RELATED-RELATED"/>
    <property type="match status" value="1"/>
</dbReference>
<dbReference type="AlphaFoldDB" id="A0AAV6LBX5"/>
<keyword evidence="3" id="KW-1185">Reference proteome</keyword>
<protein>
    <recommendedName>
        <fullName evidence="1">Reverse transcriptase zinc-binding domain-containing protein</fullName>
    </recommendedName>
</protein>
<name>A0AAV6LBX5_9ERIC</name>
<evidence type="ECO:0000313" key="2">
    <source>
        <dbReference type="EMBL" id="KAG5562583.1"/>
    </source>
</evidence>
<evidence type="ECO:0000313" key="3">
    <source>
        <dbReference type="Proteomes" id="UP000823749"/>
    </source>
</evidence>
<accession>A0AAV6LBX5</accession>
<comment type="caution">
    <text evidence="2">The sequence shown here is derived from an EMBL/GenBank/DDBJ whole genome shotgun (WGS) entry which is preliminary data.</text>
</comment>
<dbReference type="EMBL" id="JACTNZ010000002">
    <property type="protein sequence ID" value="KAG5562583.1"/>
    <property type="molecule type" value="Genomic_DNA"/>
</dbReference>
<dbReference type="Proteomes" id="UP000823749">
    <property type="component" value="Chromosome 2"/>
</dbReference>